<keyword evidence="6 7" id="KW-0472">Membrane</keyword>
<dbReference type="GO" id="GO:0005886">
    <property type="term" value="C:plasma membrane"/>
    <property type="evidence" value="ECO:0007669"/>
    <property type="project" value="UniProtKB-SubCell"/>
</dbReference>
<dbReference type="AlphaFoldDB" id="A0A4Z0Q862"/>
<protein>
    <submittedName>
        <fullName evidence="8">DUF350 domain-containing protein</fullName>
    </submittedName>
</protein>
<comment type="similarity">
    <text evidence="2">Belongs to the UPF0719 family.</text>
</comment>
<sequence length="71" mass="7713">MEYLNFKLITASVVYSVIGILILVVSFVIIDKLTPKTLWKEIVDEHNTALAIVAAAFMLSVALIISAAIHG</sequence>
<evidence type="ECO:0000256" key="5">
    <source>
        <dbReference type="ARBA" id="ARBA00022989"/>
    </source>
</evidence>
<dbReference type="Proteomes" id="UP000297549">
    <property type="component" value="Unassembled WGS sequence"/>
</dbReference>
<feature type="transmembrane region" description="Helical" evidence="7">
    <location>
        <begin position="12"/>
        <end position="30"/>
    </location>
</feature>
<dbReference type="RefSeq" id="WP_135462940.1">
    <property type="nucleotide sequence ID" value="NZ_SRLC01000001.1"/>
</dbReference>
<dbReference type="Pfam" id="PF03994">
    <property type="entry name" value="DUF350"/>
    <property type="match status" value="1"/>
</dbReference>
<keyword evidence="9" id="KW-1185">Reference proteome</keyword>
<keyword evidence="5 7" id="KW-1133">Transmembrane helix</keyword>
<dbReference type="OrthoDB" id="200249at2"/>
<comment type="caution">
    <text evidence="8">The sequence shown here is derived from an EMBL/GenBank/DDBJ whole genome shotgun (WGS) entry which is preliminary data.</text>
</comment>
<evidence type="ECO:0000256" key="4">
    <source>
        <dbReference type="ARBA" id="ARBA00022692"/>
    </source>
</evidence>
<evidence type="ECO:0000256" key="2">
    <source>
        <dbReference type="ARBA" id="ARBA00005779"/>
    </source>
</evidence>
<dbReference type="InterPro" id="IPR007140">
    <property type="entry name" value="DUF350"/>
</dbReference>
<comment type="subcellular location">
    <subcellularLocation>
        <location evidence="1">Cell membrane</location>
        <topology evidence="1">Multi-pass membrane protein</topology>
    </subcellularLocation>
</comment>
<evidence type="ECO:0000256" key="3">
    <source>
        <dbReference type="ARBA" id="ARBA00022475"/>
    </source>
</evidence>
<evidence type="ECO:0000256" key="1">
    <source>
        <dbReference type="ARBA" id="ARBA00004651"/>
    </source>
</evidence>
<organism evidence="8 9">
    <name type="scientific">Hymenobacter aquaticus</name>
    <dbReference type="NCBI Taxonomy" id="1867101"/>
    <lineage>
        <taxon>Bacteria</taxon>
        <taxon>Pseudomonadati</taxon>
        <taxon>Bacteroidota</taxon>
        <taxon>Cytophagia</taxon>
        <taxon>Cytophagales</taxon>
        <taxon>Hymenobacteraceae</taxon>
        <taxon>Hymenobacter</taxon>
    </lineage>
</organism>
<evidence type="ECO:0000256" key="6">
    <source>
        <dbReference type="ARBA" id="ARBA00023136"/>
    </source>
</evidence>
<gene>
    <name evidence="8" type="ORF">E5K00_09295</name>
</gene>
<feature type="transmembrane region" description="Helical" evidence="7">
    <location>
        <begin position="50"/>
        <end position="69"/>
    </location>
</feature>
<evidence type="ECO:0000313" key="8">
    <source>
        <dbReference type="EMBL" id="TGE25363.1"/>
    </source>
</evidence>
<evidence type="ECO:0000256" key="7">
    <source>
        <dbReference type="SAM" id="Phobius"/>
    </source>
</evidence>
<evidence type="ECO:0000313" key="9">
    <source>
        <dbReference type="Proteomes" id="UP000297549"/>
    </source>
</evidence>
<proteinExistence type="inferred from homology"/>
<name>A0A4Z0Q862_9BACT</name>
<accession>A0A4Z0Q862</accession>
<dbReference type="EMBL" id="SRLC01000001">
    <property type="protein sequence ID" value="TGE25363.1"/>
    <property type="molecule type" value="Genomic_DNA"/>
</dbReference>
<reference evidence="8 9" key="1">
    <citation type="submission" date="2019-04" db="EMBL/GenBank/DDBJ databases">
        <authorList>
            <person name="Feng G."/>
            <person name="Zhang J."/>
            <person name="Zhu H."/>
        </authorList>
    </citation>
    <scope>NUCLEOTIDE SEQUENCE [LARGE SCALE GENOMIC DNA]</scope>
    <source>
        <strain evidence="8 9">JCM 31653</strain>
    </source>
</reference>
<keyword evidence="3" id="KW-1003">Cell membrane</keyword>
<keyword evidence="4 7" id="KW-0812">Transmembrane</keyword>